<keyword evidence="3" id="KW-1185">Reference proteome</keyword>
<protein>
    <submittedName>
        <fullName evidence="2">Uncharacterized protein</fullName>
    </submittedName>
</protein>
<evidence type="ECO:0000256" key="1">
    <source>
        <dbReference type="SAM" id="MobiDB-lite"/>
    </source>
</evidence>
<sequence length="378" mass="42756">MGEQNLEKEIHRILQSSSKLHEYNMKSETRRANTEIQKLHTHNLELIDEVMQLQSGNASKDILLAESKMGEQNLEKEIHRILQSSSKLHEYNMKSETRRANTEIQKLHTHNLELIDEVMQLQSGNASKDILLAESKVKNVTKTEKIKSLWNEMKLLKNSSKKGSEIESLKSKIVELALKISELECLKSEDISRSVIGGDDEKNTQNKGQSSISKSNNSETSVKTHISTDNDLSQYLTKNKNMDQDNIANAKASEEQSLIVPTIKIDTITPTHDVDKPNFISESPKVDTEIIPKVSDDETNKDRDKVPCYNGDAFSLQSNNMLDVWIKPDALSIIPENRFGHASSADVTSISIYPSYLVNHCSDMVRDIETYMGNEEKK</sequence>
<reference evidence="2 3" key="1">
    <citation type="submission" date="2018-08" db="EMBL/GenBank/DDBJ databases">
        <title>Genome and evolution of the arbuscular mycorrhizal fungus Diversispora epigaea (formerly Glomus versiforme) and its bacterial endosymbionts.</title>
        <authorList>
            <person name="Sun X."/>
            <person name="Fei Z."/>
            <person name="Harrison M."/>
        </authorList>
    </citation>
    <scope>NUCLEOTIDE SEQUENCE [LARGE SCALE GENOMIC DNA]</scope>
    <source>
        <strain evidence="2 3">IT104</strain>
    </source>
</reference>
<organism evidence="2 3">
    <name type="scientific">Diversispora epigaea</name>
    <dbReference type="NCBI Taxonomy" id="1348612"/>
    <lineage>
        <taxon>Eukaryota</taxon>
        <taxon>Fungi</taxon>
        <taxon>Fungi incertae sedis</taxon>
        <taxon>Mucoromycota</taxon>
        <taxon>Glomeromycotina</taxon>
        <taxon>Glomeromycetes</taxon>
        <taxon>Diversisporales</taxon>
        <taxon>Diversisporaceae</taxon>
        <taxon>Diversispora</taxon>
    </lineage>
</organism>
<gene>
    <name evidence="2" type="ORF">Glove_38g88</name>
</gene>
<evidence type="ECO:0000313" key="3">
    <source>
        <dbReference type="Proteomes" id="UP000266861"/>
    </source>
</evidence>
<dbReference type="AlphaFoldDB" id="A0A397JIZ3"/>
<comment type="caution">
    <text evidence="2">The sequence shown here is derived from an EMBL/GenBank/DDBJ whole genome shotgun (WGS) entry which is preliminary data.</text>
</comment>
<accession>A0A397JIZ3</accession>
<dbReference type="Proteomes" id="UP000266861">
    <property type="component" value="Unassembled WGS sequence"/>
</dbReference>
<proteinExistence type="predicted"/>
<feature type="region of interest" description="Disordered" evidence="1">
    <location>
        <begin position="195"/>
        <end position="227"/>
    </location>
</feature>
<feature type="compositionally biased region" description="Low complexity" evidence="1">
    <location>
        <begin position="210"/>
        <end position="221"/>
    </location>
</feature>
<name>A0A397JIZ3_9GLOM</name>
<dbReference type="EMBL" id="PQFF01000036">
    <property type="protein sequence ID" value="RHZ87232.1"/>
    <property type="molecule type" value="Genomic_DNA"/>
</dbReference>
<evidence type="ECO:0000313" key="2">
    <source>
        <dbReference type="EMBL" id="RHZ87232.1"/>
    </source>
</evidence>
<dbReference type="OrthoDB" id="2397365at2759"/>